<accession>A0AAW1FFL5</accession>
<dbReference type="EMBL" id="JBCEZU010000067">
    <property type="protein sequence ID" value="KAK9533449.1"/>
    <property type="molecule type" value="Genomic_DNA"/>
</dbReference>
<evidence type="ECO:0000256" key="1">
    <source>
        <dbReference type="ARBA" id="ARBA00004613"/>
    </source>
</evidence>
<comment type="caution">
    <text evidence="5">The sequence shown here is derived from an EMBL/GenBank/DDBJ whole genome shotgun (WGS) entry which is preliminary data.</text>
</comment>
<evidence type="ECO:0000313" key="6">
    <source>
        <dbReference type="Proteomes" id="UP001488805"/>
    </source>
</evidence>
<evidence type="ECO:0000256" key="2">
    <source>
        <dbReference type="ARBA" id="ARBA00022525"/>
    </source>
</evidence>
<dbReference type="GO" id="GO:0005576">
    <property type="term" value="C:extracellular region"/>
    <property type="evidence" value="ECO:0007669"/>
    <property type="project" value="UniProtKB-SubCell"/>
</dbReference>
<protein>
    <recommendedName>
        <fullName evidence="4">Immunoglobulin I-set domain-containing protein</fullName>
    </recommendedName>
</protein>
<dbReference type="InterPro" id="IPR036179">
    <property type="entry name" value="Ig-like_dom_sf"/>
</dbReference>
<dbReference type="AlphaFoldDB" id="A0AAW1FFL5"/>
<dbReference type="InterPro" id="IPR013098">
    <property type="entry name" value="Ig_I-set"/>
</dbReference>
<name>A0AAW1FFL5_ZOAVI</name>
<keyword evidence="6" id="KW-1185">Reference proteome</keyword>
<sequence>MLFWRRTIQAPRKHQSPRNLFNDTGVDIECGVSAYPPPNQGCRKTGSDNFLSGDELHISVPGGPQRYTVSTWLQIQGLQVSDAGVYSCIPHNALGEFSASAQFTVLRQVVKVMKGHAEEEQVHFDHLEEGGGDGQMASGDYLGLI</sequence>
<keyword evidence="3" id="KW-0732">Signal</keyword>
<dbReference type="InterPro" id="IPR011390">
    <property type="entry name" value="IGFBP_rP_mac25"/>
</dbReference>
<dbReference type="GO" id="GO:0009966">
    <property type="term" value="P:regulation of signal transduction"/>
    <property type="evidence" value="ECO:0007669"/>
    <property type="project" value="TreeGrafter"/>
</dbReference>
<evidence type="ECO:0000259" key="4">
    <source>
        <dbReference type="Pfam" id="PF07679"/>
    </source>
</evidence>
<gene>
    <name evidence="5" type="ORF">VZT92_008566</name>
</gene>
<proteinExistence type="predicted"/>
<dbReference type="InterPro" id="IPR013783">
    <property type="entry name" value="Ig-like_fold"/>
</dbReference>
<dbReference type="PANTHER" id="PTHR14186">
    <property type="entry name" value="INSULIN-LIKE GROWTH FACTOR BINDING PROTEIN-RELATED"/>
    <property type="match status" value="1"/>
</dbReference>
<keyword evidence="2" id="KW-0964">Secreted</keyword>
<dbReference type="Proteomes" id="UP001488805">
    <property type="component" value="Unassembled WGS sequence"/>
</dbReference>
<feature type="domain" description="Immunoglobulin I-set" evidence="4">
    <location>
        <begin position="24"/>
        <end position="105"/>
    </location>
</feature>
<comment type="subcellular location">
    <subcellularLocation>
        <location evidence="1">Secreted</location>
    </subcellularLocation>
</comment>
<organism evidence="5 6">
    <name type="scientific">Zoarces viviparus</name>
    <name type="common">Viviparous eelpout</name>
    <name type="synonym">Blennius viviparus</name>
    <dbReference type="NCBI Taxonomy" id="48416"/>
    <lineage>
        <taxon>Eukaryota</taxon>
        <taxon>Metazoa</taxon>
        <taxon>Chordata</taxon>
        <taxon>Craniata</taxon>
        <taxon>Vertebrata</taxon>
        <taxon>Euteleostomi</taxon>
        <taxon>Actinopterygii</taxon>
        <taxon>Neopterygii</taxon>
        <taxon>Teleostei</taxon>
        <taxon>Neoteleostei</taxon>
        <taxon>Acanthomorphata</taxon>
        <taxon>Eupercaria</taxon>
        <taxon>Perciformes</taxon>
        <taxon>Cottioidei</taxon>
        <taxon>Zoarcales</taxon>
        <taxon>Zoarcidae</taxon>
        <taxon>Zoarcinae</taxon>
        <taxon>Zoarces</taxon>
    </lineage>
</organism>
<dbReference type="GO" id="GO:0005520">
    <property type="term" value="F:insulin-like growth factor binding"/>
    <property type="evidence" value="ECO:0007669"/>
    <property type="project" value="InterPro"/>
</dbReference>
<dbReference type="Pfam" id="PF07679">
    <property type="entry name" value="I-set"/>
    <property type="match status" value="1"/>
</dbReference>
<dbReference type="SUPFAM" id="SSF48726">
    <property type="entry name" value="Immunoglobulin"/>
    <property type="match status" value="1"/>
</dbReference>
<evidence type="ECO:0000313" key="5">
    <source>
        <dbReference type="EMBL" id="KAK9533449.1"/>
    </source>
</evidence>
<evidence type="ECO:0000256" key="3">
    <source>
        <dbReference type="ARBA" id="ARBA00022729"/>
    </source>
</evidence>
<dbReference type="GO" id="GO:0001558">
    <property type="term" value="P:regulation of cell growth"/>
    <property type="evidence" value="ECO:0007669"/>
    <property type="project" value="InterPro"/>
</dbReference>
<reference evidence="5 6" key="1">
    <citation type="journal article" date="2024" name="Genome Biol. Evol.">
        <title>Chromosome-level genome assembly of the viviparous eelpout Zoarces viviparus.</title>
        <authorList>
            <person name="Fuhrmann N."/>
            <person name="Brasseur M.V."/>
            <person name="Bakowski C.E."/>
            <person name="Podsiadlowski L."/>
            <person name="Prost S."/>
            <person name="Krehenwinkel H."/>
            <person name="Mayer C."/>
        </authorList>
    </citation>
    <scope>NUCLEOTIDE SEQUENCE [LARGE SCALE GENOMIC DNA]</scope>
    <source>
        <strain evidence="5">NO-MEL_2022_Ind0_liver</strain>
    </source>
</reference>
<dbReference type="PANTHER" id="PTHR14186:SF19">
    <property type="entry name" value="INSULIN-LIKE GROWTH FACTOR-BINDING PROTEIN 7"/>
    <property type="match status" value="1"/>
</dbReference>
<dbReference type="Gene3D" id="2.60.40.10">
    <property type="entry name" value="Immunoglobulins"/>
    <property type="match status" value="1"/>
</dbReference>